<comment type="caution">
    <text evidence="1">The sequence shown here is derived from an EMBL/GenBank/DDBJ whole genome shotgun (WGS) entry which is preliminary data.</text>
</comment>
<sequence>MLIAVLASSMTVATLMATAFGLYEEARLNRSHTEADRARAFRTERRFPVNWRDR</sequence>
<evidence type="ECO:0000313" key="1">
    <source>
        <dbReference type="EMBL" id="MDX8534652.1"/>
    </source>
</evidence>
<reference evidence="1 2" key="1">
    <citation type="submission" date="2023-08" db="EMBL/GenBank/DDBJ databases">
        <title>Implementing the SeqCode for naming new Mesorhizobium species isolated from Vachellia karroo root nodules.</title>
        <authorList>
            <person name="Van Lill M."/>
        </authorList>
    </citation>
    <scope>NUCLEOTIDE SEQUENCE [LARGE SCALE GENOMIC DNA]</scope>
    <source>
        <strain evidence="1 2">VK25D</strain>
    </source>
</reference>
<protein>
    <submittedName>
        <fullName evidence="1">Uncharacterized protein</fullName>
    </submittedName>
</protein>
<evidence type="ECO:0000313" key="2">
    <source>
        <dbReference type="Proteomes" id="UP001285154"/>
    </source>
</evidence>
<accession>A0ABU5ABZ3</accession>
<name>A0ABU5ABZ3_9HYPH</name>
<gene>
    <name evidence="1" type="ORF">RFM42_26925</name>
</gene>
<dbReference type="Proteomes" id="UP001285154">
    <property type="component" value="Unassembled WGS sequence"/>
</dbReference>
<keyword evidence="2" id="KW-1185">Reference proteome</keyword>
<dbReference type="EMBL" id="JAVIIQ010000014">
    <property type="protein sequence ID" value="MDX8534652.1"/>
    <property type="molecule type" value="Genomic_DNA"/>
</dbReference>
<organism evidence="1 2">
    <name type="scientific">Mesorhizobium vachelliae</name>
    <dbReference type="NCBI Taxonomy" id="3072309"/>
    <lineage>
        <taxon>Bacteria</taxon>
        <taxon>Pseudomonadati</taxon>
        <taxon>Pseudomonadota</taxon>
        <taxon>Alphaproteobacteria</taxon>
        <taxon>Hyphomicrobiales</taxon>
        <taxon>Phyllobacteriaceae</taxon>
        <taxon>Mesorhizobium</taxon>
    </lineage>
</organism>
<proteinExistence type="predicted"/>
<dbReference type="RefSeq" id="WP_320252315.1">
    <property type="nucleotide sequence ID" value="NZ_JAVIIQ010000014.1"/>
</dbReference>